<proteinExistence type="predicted"/>
<dbReference type="Pfam" id="PF01909">
    <property type="entry name" value="NTP_transf_2"/>
    <property type="match status" value="1"/>
</dbReference>
<dbReference type="InterPro" id="IPR024172">
    <property type="entry name" value="AadA/Aad9"/>
</dbReference>
<dbReference type="Gene3D" id="3.30.460.10">
    <property type="entry name" value="Beta Polymerase, domain 2"/>
    <property type="match status" value="1"/>
</dbReference>
<feature type="domain" description="Adenylyltransferase AadA C-terminal" evidence="5">
    <location>
        <begin position="147"/>
        <end position="246"/>
    </location>
</feature>
<feature type="domain" description="Polymerase nucleotidyl transferase" evidence="4">
    <location>
        <begin position="8"/>
        <end position="64"/>
    </location>
</feature>
<dbReference type="SUPFAM" id="SSF81301">
    <property type="entry name" value="Nucleotidyltransferase"/>
    <property type="match status" value="1"/>
</dbReference>
<dbReference type="GO" id="GO:0046677">
    <property type="term" value="P:response to antibiotic"/>
    <property type="evidence" value="ECO:0007669"/>
    <property type="project" value="UniProtKB-KW"/>
</dbReference>
<dbReference type="InterPro" id="IPR025184">
    <property type="entry name" value="AadA_C"/>
</dbReference>
<sequence length="253" mass="29089">MEYQFILDKIVNTSKQIFGEELTGIYLHGSLAMGCFHPDKSDIDLILVIKDSVSDGQKRRLMDILVELNETGPRKGLEFSMVTEEACRSREYPTPFELHFSPTHLAWYRSDPEDYIKKMKGTDPDLSAHFMIIRHYGIVLYGRPVEEVFDEVPREFYLKSICSDIESSGEEILENPLYVILNLCRVLGYAEEGLILSKKTGGEWGLANVPAAFAPLLREALDCYASDREMKPDAEEAESFNKYMRQRIKERKE</sequence>
<dbReference type="Pfam" id="PF13427">
    <property type="entry name" value="AadA_C"/>
    <property type="match status" value="1"/>
</dbReference>
<dbReference type="EC" id="2.7.7.47" evidence="6"/>
<accession>A0A1E3AIT4</accession>
<evidence type="ECO:0000256" key="3">
    <source>
        <dbReference type="ARBA" id="ARBA00047831"/>
    </source>
</evidence>
<evidence type="ECO:0000256" key="1">
    <source>
        <dbReference type="ARBA" id="ARBA00022679"/>
    </source>
</evidence>
<dbReference type="GO" id="GO:0070566">
    <property type="term" value="F:adenylyltransferase activity"/>
    <property type="evidence" value="ECO:0007669"/>
    <property type="project" value="InterPro"/>
</dbReference>
<dbReference type="AlphaFoldDB" id="A0A1E3AIT4"/>
<keyword evidence="6" id="KW-0548">Nucleotidyltransferase</keyword>
<gene>
    <name evidence="6" type="primary">ant1</name>
    <name evidence="6" type="ORF">BEI61_00263</name>
</gene>
<organism evidence="6 7">
    <name type="scientific">Eisenbergiella tayi</name>
    <dbReference type="NCBI Taxonomy" id="1432052"/>
    <lineage>
        <taxon>Bacteria</taxon>
        <taxon>Bacillati</taxon>
        <taxon>Bacillota</taxon>
        <taxon>Clostridia</taxon>
        <taxon>Lachnospirales</taxon>
        <taxon>Lachnospiraceae</taxon>
        <taxon>Eisenbergiella</taxon>
    </lineage>
</organism>
<dbReference type="RefSeq" id="WP_069150976.1">
    <property type="nucleotide sequence ID" value="NZ_MCGH01000001.1"/>
</dbReference>
<name>A0A1E3AIT4_9FIRM</name>
<comment type="catalytic activity">
    <reaction evidence="3">
        <text>spectinomycin + ATP = 9-O-adenylylspectinomycin + diphosphate</text>
        <dbReference type="Rhea" id="RHEA:63228"/>
        <dbReference type="ChEBI" id="CHEBI:30616"/>
        <dbReference type="ChEBI" id="CHEBI:33019"/>
        <dbReference type="ChEBI" id="CHEBI:146260"/>
        <dbReference type="ChEBI" id="CHEBI:146261"/>
    </reaction>
</comment>
<dbReference type="InterPro" id="IPR043519">
    <property type="entry name" value="NT_sf"/>
</dbReference>
<keyword evidence="1 6" id="KW-0808">Transferase</keyword>
<protein>
    <submittedName>
        <fullName evidence="6">Streptomycin 3''-adenylyltransferase</fullName>
        <ecNumber evidence="6">2.7.7.47</ecNumber>
    </submittedName>
</protein>
<reference evidence="6 7" key="1">
    <citation type="submission" date="2016-07" db="EMBL/GenBank/DDBJ databases">
        <title>Characterization of isolates of Eisenbergiella tayi derived from blood cultures, using whole genome sequencing.</title>
        <authorList>
            <person name="Burdz T."/>
            <person name="Wiebe D."/>
            <person name="Huynh C."/>
            <person name="Bernard K."/>
        </authorList>
    </citation>
    <scope>NUCLEOTIDE SEQUENCE [LARGE SCALE GENOMIC DNA]</scope>
    <source>
        <strain evidence="6 7">NML 110608</strain>
    </source>
</reference>
<evidence type="ECO:0000259" key="5">
    <source>
        <dbReference type="Pfam" id="PF13427"/>
    </source>
</evidence>
<dbReference type="CDD" id="cd05403">
    <property type="entry name" value="NT_KNTase_like"/>
    <property type="match status" value="1"/>
</dbReference>
<dbReference type="GO" id="GO:0009012">
    <property type="term" value="F:aminoglycoside 3''-adenylyltransferase activity"/>
    <property type="evidence" value="ECO:0007669"/>
    <property type="project" value="UniProtKB-EC"/>
</dbReference>
<dbReference type="PATRIC" id="fig|1432052.4.peg.291"/>
<dbReference type="PIRSF" id="PIRSF000819">
    <property type="entry name" value="Streptomycin_3-adenylyltransf"/>
    <property type="match status" value="1"/>
</dbReference>
<evidence type="ECO:0000313" key="7">
    <source>
        <dbReference type="Proteomes" id="UP000094067"/>
    </source>
</evidence>
<dbReference type="Proteomes" id="UP000094067">
    <property type="component" value="Unassembled WGS sequence"/>
</dbReference>
<evidence type="ECO:0000256" key="2">
    <source>
        <dbReference type="ARBA" id="ARBA00023251"/>
    </source>
</evidence>
<keyword evidence="2" id="KW-0046">Antibiotic resistance</keyword>
<dbReference type="EMBL" id="MCGH01000001">
    <property type="protein sequence ID" value="ODM08634.1"/>
    <property type="molecule type" value="Genomic_DNA"/>
</dbReference>
<dbReference type="InterPro" id="IPR002934">
    <property type="entry name" value="Polymerase_NTP_transf_dom"/>
</dbReference>
<evidence type="ECO:0000313" key="6">
    <source>
        <dbReference type="EMBL" id="ODM08634.1"/>
    </source>
</evidence>
<comment type="caution">
    <text evidence="6">The sequence shown here is derived from an EMBL/GenBank/DDBJ whole genome shotgun (WGS) entry which is preliminary data.</text>
</comment>
<evidence type="ECO:0000259" key="4">
    <source>
        <dbReference type="Pfam" id="PF01909"/>
    </source>
</evidence>